<dbReference type="KEGG" id="cuh:BJN34_09855"/>
<accession>A0A1U9UNL4</accession>
<dbReference type="Proteomes" id="UP000189627">
    <property type="component" value="Chromosome 1"/>
</dbReference>
<proteinExistence type="predicted"/>
<evidence type="ECO:0000313" key="2">
    <source>
        <dbReference type="Proteomes" id="UP000189627"/>
    </source>
</evidence>
<protein>
    <submittedName>
        <fullName evidence="1">Uncharacterized protein</fullName>
    </submittedName>
</protein>
<organism evidence="1 2">
    <name type="scientific">Cupriavidus necator</name>
    <name type="common">Alcaligenes eutrophus</name>
    <name type="synonym">Ralstonia eutropha</name>
    <dbReference type="NCBI Taxonomy" id="106590"/>
    <lineage>
        <taxon>Bacteria</taxon>
        <taxon>Pseudomonadati</taxon>
        <taxon>Pseudomonadota</taxon>
        <taxon>Betaproteobacteria</taxon>
        <taxon>Burkholderiales</taxon>
        <taxon>Burkholderiaceae</taxon>
        <taxon>Cupriavidus</taxon>
    </lineage>
</organism>
<dbReference type="AlphaFoldDB" id="A0A1U9UNL4"/>
<dbReference type="EMBL" id="CP017757">
    <property type="protein sequence ID" value="AQV94190.1"/>
    <property type="molecule type" value="Genomic_DNA"/>
</dbReference>
<gene>
    <name evidence="1" type="ORF">BJN34_09855</name>
</gene>
<dbReference type="RefSeq" id="WP_078196456.1">
    <property type="nucleotide sequence ID" value="NZ_CP017757.2"/>
</dbReference>
<evidence type="ECO:0000313" key="1">
    <source>
        <dbReference type="EMBL" id="AQV94190.1"/>
    </source>
</evidence>
<sequence length="79" mass="8980">MSSHVRVEEGEYYCHCTVWKSKSGAWEASVLFERRIDHANEFVPGLRHKIKATFNSEEEAMTEAIAYAKACVENTKTGL</sequence>
<reference evidence="2" key="1">
    <citation type="submission" date="2017-02" db="EMBL/GenBank/DDBJ databases">
        <title>Complete genome sequence of Cupriavidus necator strain NH9, a 3-chlorobenzoate degrader.</title>
        <authorList>
            <person name="Moriuchi R."/>
            <person name="Dohra H."/>
            <person name="Ogawa N."/>
        </authorList>
    </citation>
    <scope>NUCLEOTIDE SEQUENCE [LARGE SCALE GENOMIC DNA]</scope>
    <source>
        <strain evidence="2">NH9</strain>
    </source>
</reference>
<name>A0A1U9UNL4_CUPNE</name>
<dbReference type="OrthoDB" id="8966248at2"/>